<evidence type="ECO:0000256" key="1">
    <source>
        <dbReference type="ARBA" id="ARBA00004606"/>
    </source>
</evidence>
<gene>
    <name evidence="11" type="ORF">APHIGO_LOCUS11146</name>
</gene>
<protein>
    <recommendedName>
        <fullName evidence="9">Integral membrane protein 2</fullName>
    </recommendedName>
</protein>
<evidence type="ECO:0000313" key="11">
    <source>
        <dbReference type="EMBL" id="CAH1737656.1"/>
    </source>
</evidence>
<evidence type="ECO:0000256" key="9">
    <source>
        <dbReference type="RuleBase" id="RU367061"/>
    </source>
</evidence>
<dbReference type="GO" id="GO:0042985">
    <property type="term" value="P:negative regulation of amyloid precursor protein biosynthetic process"/>
    <property type="evidence" value="ECO:0007669"/>
    <property type="project" value="TreeGrafter"/>
</dbReference>
<reference evidence="11" key="2">
    <citation type="submission" date="2022-10" db="EMBL/GenBank/DDBJ databases">
        <authorList>
            <consortium name="ENA_rothamsted_submissions"/>
            <consortium name="culmorum"/>
            <person name="King R."/>
        </authorList>
    </citation>
    <scope>NUCLEOTIDE SEQUENCE</scope>
</reference>
<dbReference type="PANTHER" id="PTHR10962">
    <property type="entry name" value="INTEGRAL TRANSMEMBRANE PROTEIN 2"/>
    <property type="match status" value="1"/>
</dbReference>
<evidence type="ECO:0000256" key="5">
    <source>
        <dbReference type="ARBA" id="ARBA00022989"/>
    </source>
</evidence>
<dbReference type="GO" id="GO:0005794">
    <property type="term" value="C:Golgi apparatus"/>
    <property type="evidence" value="ECO:0007669"/>
    <property type="project" value="TreeGrafter"/>
</dbReference>
<keyword evidence="6 9" id="KW-0472">Membrane</keyword>
<keyword evidence="3 9" id="KW-0812">Transmembrane</keyword>
<dbReference type="PANTHER" id="PTHR10962:SF1">
    <property type="entry name" value="INTEGRAL MEMBRANE PROTEIN 2"/>
    <property type="match status" value="1"/>
</dbReference>
<proteinExistence type="inferred from homology"/>
<dbReference type="EMBL" id="OU899037">
    <property type="protein sequence ID" value="CAH1737656.1"/>
    <property type="molecule type" value="Genomic_DNA"/>
</dbReference>
<evidence type="ECO:0000256" key="6">
    <source>
        <dbReference type="ARBA" id="ARBA00023136"/>
    </source>
</evidence>
<evidence type="ECO:0000256" key="8">
    <source>
        <dbReference type="ARBA" id="ARBA00023180"/>
    </source>
</evidence>
<evidence type="ECO:0000259" key="10">
    <source>
        <dbReference type="PROSITE" id="PS50869"/>
    </source>
</evidence>
<dbReference type="Pfam" id="PF04089">
    <property type="entry name" value="BRICHOS"/>
    <property type="match status" value="1"/>
</dbReference>
<feature type="domain" description="BRICHOS" evidence="10">
    <location>
        <begin position="179"/>
        <end position="274"/>
    </location>
</feature>
<evidence type="ECO:0000256" key="2">
    <source>
        <dbReference type="ARBA" id="ARBA00006794"/>
    </source>
</evidence>
<dbReference type="InterPro" id="IPR040145">
    <property type="entry name" value="ITM2"/>
</dbReference>
<dbReference type="InterPro" id="IPR007084">
    <property type="entry name" value="BRICHOS_dom"/>
</dbReference>
<accession>A0A9P0JIS3</accession>
<evidence type="ECO:0000256" key="7">
    <source>
        <dbReference type="ARBA" id="ARBA00023157"/>
    </source>
</evidence>
<evidence type="ECO:0000256" key="4">
    <source>
        <dbReference type="ARBA" id="ARBA00022968"/>
    </source>
</evidence>
<dbReference type="GO" id="GO:0005886">
    <property type="term" value="C:plasma membrane"/>
    <property type="evidence" value="ECO:0007669"/>
    <property type="project" value="UniProtKB-UniRule"/>
</dbReference>
<reference evidence="11" key="1">
    <citation type="submission" date="2022-02" db="EMBL/GenBank/DDBJ databases">
        <authorList>
            <person name="King R."/>
        </authorList>
    </citation>
    <scope>NUCLEOTIDE SEQUENCE</scope>
</reference>
<keyword evidence="9" id="KW-1003">Cell membrane</keyword>
<keyword evidence="4 9" id="KW-0735">Signal-anchor</keyword>
<keyword evidence="8" id="KW-0325">Glycoprotein</keyword>
<evidence type="ECO:0000313" key="12">
    <source>
        <dbReference type="Proteomes" id="UP001154329"/>
    </source>
</evidence>
<sequence>MTVLTLPSVGAKPDKVPLIDEAEVLGQDNARSPPTFHPKFLEAGGAGGLPHSNGTPFIPCYQRRAEYKRMAQKMTRITTIVVGVMLILYFTIDILCKSYVQEIQQKQQAIEDQAAAAAAAAASAAVPCKSYSSYAAAESDMLTMPSPSSPDPDPQIITLFSMVIKGDGSVKTLPKAPPITVNKSARFVHDFSINITGIIDVENRRCFVMPLLRNYVHPPEALFELLYRMSSGYYSVDINKILSDYRMVQPAISDLSDYGLYISKDCADLTTFKLEKDVVTESP</sequence>
<keyword evidence="12" id="KW-1185">Reference proteome</keyword>
<comment type="subcellular location">
    <subcellularLocation>
        <location evidence="1 9">Membrane</location>
        <topology evidence="1 9">Single-pass type II membrane protein</topology>
    </subcellularLocation>
</comment>
<dbReference type="SMART" id="SM01039">
    <property type="entry name" value="BRICHOS"/>
    <property type="match status" value="1"/>
</dbReference>
<name>A0A9P0JIS3_APHGO</name>
<keyword evidence="7" id="KW-1015">Disulfide bond</keyword>
<keyword evidence="5 9" id="KW-1133">Transmembrane helix</keyword>
<dbReference type="PROSITE" id="PS50869">
    <property type="entry name" value="BRICHOS"/>
    <property type="match status" value="1"/>
</dbReference>
<organism evidence="11 12">
    <name type="scientific">Aphis gossypii</name>
    <name type="common">Cotton aphid</name>
    <dbReference type="NCBI Taxonomy" id="80765"/>
    <lineage>
        <taxon>Eukaryota</taxon>
        <taxon>Metazoa</taxon>
        <taxon>Ecdysozoa</taxon>
        <taxon>Arthropoda</taxon>
        <taxon>Hexapoda</taxon>
        <taxon>Insecta</taxon>
        <taxon>Pterygota</taxon>
        <taxon>Neoptera</taxon>
        <taxon>Paraneoptera</taxon>
        <taxon>Hemiptera</taxon>
        <taxon>Sternorrhyncha</taxon>
        <taxon>Aphidomorpha</taxon>
        <taxon>Aphidoidea</taxon>
        <taxon>Aphididae</taxon>
        <taxon>Aphidini</taxon>
        <taxon>Aphis</taxon>
        <taxon>Aphis</taxon>
    </lineage>
</organism>
<dbReference type="AlphaFoldDB" id="A0A9P0JIS3"/>
<feature type="transmembrane region" description="Helical" evidence="9">
    <location>
        <begin position="74"/>
        <end position="92"/>
    </location>
</feature>
<dbReference type="GO" id="GO:0001540">
    <property type="term" value="F:amyloid-beta binding"/>
    <property type="evidence" value="ECO:0007669"/>
    <property type="project" value="TreeGrafter"/>
</dbReference>
<dbReference type="GO" id="GO:0070062">
    <property type="term" value="C:extracellular exosome"/>
    <property type="evidence" value="ECO:0007669"/>
    <property type="project" value="TreeGrafter"/>
</dbReference>
<comment type="similarity">
    <text evidence="2 9">Belongs to the ITM2 family.</text>
</comment>
<evidence type="ECO:0000256" key="3">
    <source>
        <dbReference type="ARBA" id="ARBA00022692"/>
    </source>
</evidence>
<dbReference type="Proteomes" id="UP001154329">
    <property type="component" value="Chromosome 4"/>
</dbReference>